<protein>
    <submittedName>
        <fullName evidence="1">Uncharacterized protein</fullName>
    </submittedName>
</protein>
<sequence length="95" mass="10993">MLVLHWYSGFASQIWRRNKSYTPNGRSNCAFIDSYVNSSHELESFLQQQEKCTSWSRSHSQQESWEVRKTSGKSMTEGCDATLILDASNNKRARL</sequence>
<accession>A0A9E7JV80</accession>
<dbReference type="EMBL" id="CP097506">
    <property type="protein sequence ID" value="URD94904.1"/>
    <property type="molecule type" value="Genomic_DNA"/>
</dbReference>
<dbReference type="AlphaFoldDB" id="A0A9E7JV80"/>
<organism evidence="1 2">
    <name type="scientific">Musa troglodytarum</name>
    <name type="common">fe'i banana</name>
    <dbReference type="NCBI Taxonomy" id="320322"/>
    <lineage>
        <taxon>Eukaryota</taxon>
        <taxon>Viridiplantae</taxon>
        <taxon>Streptophyta</taxon>
        <taxon>Embryophyta</taxon>
        <taxon>Tracheophyta</taxon>
        <taxon>Spermatophyta</taxon>
        <taxon>Magnoliopsida</taxon>
        <taxon>Liliopsida</taxon>
        <taxon>Zingiberales</taxon>
        <taxon>Musaceae</taxon>
        <taxon>Musa</taxon>
    </lineage>
</organism>
<gene>
    <name evidence="1" type="ORF">MUK42_30319</name>
</gene>
<evidence type="ECO:0000313" key="1">
    <source>
        <dbReference type="EMBL" id="URD94905.1"/>
    </source>
</evidence>
<proteinExistence type="predicted"/>
<name>A0A9E7JV80_9LILI</name>
<dbReference type="EMBL" id="CP097506">
    <property type="protein sequence ID" value="URD94905.1"/>
    <property type="molecule type" value="Genomic_DNA"/>
</dbReference>
<dbReference type="Proteomes" id="UP001055439">
    <property type="component" value="Chromosome 4"/>
</dbReference>
<evidence type="ECO:0000313" key="2">
    <source>
        <dbReference type="Proteomes" id="UP001055439"/>
    </source>
</evidence>
<reference evidence="1" key="1">
    <citation type="submission" date="2022-05" db="EMBL/GenBank/DDBJ databases">
        <title>The Musa troglodytarum L. genome provides insights into the mechanism of non-climacteric behaviour and enrichment of carotenoids.</title>
        <authorList>
            <person name="Wang J."/>
        </authorList>
    </citation>
    <scope>NUCLEOTIDE SEQUENCE</scope>
    <source>
        <tissue evidence="1">Leaf</tissue>
    </source>
</reference>
<keyword evidence="2" id="KW-1185">Reference proteome</keyword>